<organism evidence="1 2">
    <name type="scientific">Thiocapsa imhoffii</name>
    <dbReference type="NCBI Taxonomy" id="382777"/>
    <lineage>
        <taxon>Bacteria</taxon>
        <taxon>Pseudomonadati</taxon>
        <taxon>Pseudomonadota</taxon>
        <taxon>Gammaproteobacteria</taxon>
        <taxon>Chromatiales</taxon>
        <taxon>Chromatiaceae</taxon>
        <taxon>Thiocapsa</taxon>
    </lineage>
</organism>
<reference evidence="1 2" key="1">
    <citation type="journal article" date="2020" name="Microorganisms">
        <title>Osmotic Adaptation and Compatible Solute Biosynthesis of Phototrophic Bacteria as Revealed from Genome Analyses.</title>
        <authorList>
            <person name="Imhoff J.F."/>
            <person name="Rahn T."/>
            <person name="Kunzel S."/>
            <person name="Keller A."/>
            <person name="Neulinger S.C."/>
        </authorList>
    </citation>
    <scope>NUCLEOTIDE SEQUENCE [LARGE SCALE GENOMIC DNA]</scope>
    <source>
        <strain evidence="1 2">DSM 21303</strain>
    </source>
</reference>
<keyword evidence="2" id="KW-1185">Reference proteome</keyword>
<comment type="caution">
    <text evidence="1">The sequence shown here is derived from an EMBL/GenBank/DDBJ whole genome shotgun (WGS) entry which is preliminary data.</text>
</comment>
<sequence>MNRSLRCDVQGLKSAVEHFGVQHNEIVCMACAEFQMKSKDIESGIGFKVVQDEKKALFVGIENTRGTSLR</sequence>
<dbReference type="Proteomes" id="UP001138802">
    <property type="component" value="Unassembled WGS sequence"/>
</dbReference>
<accession>A0A9X1B9N9</accession>
<name>A0A9X1B9N9_9GAMM</name>
<evidence type="ECO:0000313" key="2">
    <source>
        <dbReference type="Proteomes" id="UP001138802"/>
    </source>
</evidence>
<protein>
    <submittedName>
        <fullName evidence="1">Uncharacterized protein</fullName>
    </submittedName>
</protein>
<gene>
    <name evidence="1" type="ORF">CKO25_11615</name>
</gene>
<dbReference type="EMBL" id="NRSD01000011">
    <property type="protein sequence ID" value="MBK1645275.1"/>
    <property type="molecule type" value="Genomic_DNA"/>
</dbReference>
<evidence type="ECO:0000313" key="1">
    <source>
        <dbReference type="EMBL" id="MBK1645275.1"/>
    </source>
</evidence>
<dbReference type="AlphaFoldDB" id="A0A9X1B9N9"/>
<proteinExistence type="predicted"/>